<dbReference type="EMBL" id="JASFZW010000006">
    <property type="protein sequence ID" value="KAK2077605.1"/>
    <property type="molecule type" value="Genomic_DNA"/>
</dbReference>
<dbReference type="PANTHER" id="PTHR10698">
    <property type="entry name" value="V-TYPE PROTON ATPASE SUBUNIT H"/>
    <property type="match status" value="1"/>
</dbReference>
<reference evidence="7" key="1">
    <citation type="submission" date="2021-01" db="EMBL/GenBank/DDBJ databases">
        <authorList>
            <person name="Eckstrom K.M.E."/>
        </authorList>
    </citation>
    <scope>NUCLEOTIDE SEQUENCE</scope>
    <source>
        <strain evidence="7">UVCC 0001</strain>
    </source>
</reference>
<comment type="function">
    <text evidence="5">Subunit of the V1 complex of vacuolar(H+)-ATPase (V-ATPase), a multisubunit enzyme composed of a peripheral complex (V1) that hydrolyzes ATP and a membrane integral complex (V0) that translocates protons. V-ATPase is responsible for acidifying and maintaining the pH of intracellular compartments.</text>
</comment>
<keyword evidence="4 5" id="KW-0406">Ion transport</keyword>
<keyword evidence="8" id="KW-1185">Reference proteome</keyword>
<dbReference type="GO" id="GO:0000221">
    <property type="term" value="C:vacuolar proton-transporting V-type ATPase, V1 domain"/>
    <property type="evidence" value="ECO:0007669"/>
    <property type="project" value="UniProtKB-UniRule"/>
</dbReference>
<dbReference type="Pfam" id="PF11698">
    <property type="entry name" value="V-ATPase_H_C"/>
    <property type="match status" value="1"/>
</dbReference>
<dbReference type="InterPro" id="IPR011989">
    <property type="entry name" value="ARM-like"/>
</dbReference>
<comment type="subunit">
    <text evidence="5">V-ATPase is a heteromultimeric enzyme made up of two complexes: the ATP-hydrolytic V1 complex and the proton translocation V0 complex.</text>
</comment>
<dbReference type="PIRSF" id="PIRSF032184">
    <property type="entry name" value="ATPase_V1_H"/>
    <property type="match status" value="1"/>
</dbReference>
<evidence type="ECO:0000259" key="6">
    <source>
        <dbReference type="Pfam" id="PF11698"/>
    </source>
</evidence>
<dbReference type="InterPro" id="IPR038497">
    <property type="entry name" value="ATPase_V1-cplx_hsu_C_sf"/>
</dbReference>
<evidence type="ECO:0000313" key="7">
    <source>
        <dbReference type="EMBL" id="KAK2077605.1"/>
    </source>
</evidence>
<comment type="similarity">
    <text evidence="1 5">Belongs to the V-ATPase H subunit family.</text>
</comment>
<dbReference type="SUPFAM" id="SSF48371">
    <property type="entry name" value="ARM repeat"/>
    <property type="match status" value="1"/>
</dbReference>
<dbReference type="GO" id="GO:0046961">
    <property type="term" value="F:proton-transporting ATPase activity, rotational mechanism"/>
    <property type="evidence" value="ECO:0007669"/>
    <property type="project" value="UniProtKB-UniRule"/>
</dbReference>
<name>A0AAD9II54_PROWI</name>
<dbReference type="Gene3D" id="1.25.10.10">
    <property type="entry name" value="Leucine-rich Repeat Variant"/>
    <property type="match status" value="2"/>
</dbReference>
<keyword evidence="2 5" id="KW-0813">Transport</keyword>
<evidence type="ECO:0000256" key="3">
    <source>
        <dbReference type="ARBA" id="ARBA00022781"/>
    </source>
</evidence>
<dbReference type="InterPro" id="IPR016024">
    <property type="entry name" value="ARM-type_fold"/>
</dbReference>
<dbReference type="InterPro" id="IPR004908">
    <property type="entry name" value="ATPase_V1-cplx_hsu"/>
</dbReference>
<evidence type="ECO:0000256" key="4">
    <source>
        <dbReference type="ARBA" id="ARBA00023065"/>
    </source>
</evidence>
<dbReference type="InterPro" id="IPR011987">
    <property type="entry name" value="ATPase_V1-cplx_hsu_C"/>
</dbReference>
<evidence type="ECO:0000313" key="8">
    <source>
        <dbReference type="Proteomes" id="UP001255856"/>
    </source>
</evidence>
<dbReference type="Pfam" id="PF03224">
    <property type="entry name" value="V-ATPase_H_N"/>
    <property type="match status" value="2"/>
</dbReference>
<comment type="caution">
    <text evidence="7">The sequence shown here is derived from an EMBL/GenBank/DDBJ whole genome shotgun (WGS) entry which is preliminary data.</text>
</comment>
<dbReference type="PANTHER" id="PTHR10698:SF0">
    <property type="entry name" value="V-TYPE PROTON ATPASE SUBUNIT H"/>
    <property type="match status" value="1"/>
</dbReference>
<evidence type="ECO:0000256" key="5">
    <source>
        <dbReference type="PIRNR" id="PIRNR032184"/>
    </source>
</evidence>
<keyword evidence="3 5" id="KW-0375">Hydrogen ion transport</keyword>
<evidence type="ECO:0000256" key="1">
    <source>
        <dbReference type="ARBA" id="ARBA00008613"/>
    </source>
</evidence>
<dbReference type="AlphaFoldDB" id="A0AAD9II54"/>
<dbReference type="Gene3D" id="1.25.40.150">
    <property type="entry name" value="V-type ATPase, subunit H, C-terminal domain"/>
    <property type="match status" value="1"/>
</dbReference>
<organism evidence="7 8">
    <name type="scientific">Prototheca wickerhamii</name>
    <dbReference type="NCBI Taxonomy" id="3111"/>
    <lineage>
        <taxon>Eukaryota</taxon>
        <taxon>Viridiplantae</taxon>
        <taxon>Chlorophyta</taxon>
        <taxon>core chlorophytes</taxon>
        <taxon>Trebouxiophyceae</taxon>
        <taxon>Chlorellales</taxon>
        <taxon>Chlorellaceae</taxon>
        <taxon>Prototheca</taxon>
    </lineage>
</organism>
<protein>
    <recommendedName>
        <fullName evidence="5">V-type proton ATPase subunit H</fullName>
    </recommendedName>
</protein>
<gene>
    <name evidence="7" type="ORF">QBZ16_004450</name>
</gene>
<evidence type="ECO:0000256" key="2">
    <source>
        <dbReference type="ARBA" id="ARBA00022448"/>
    </source>
</evidence>
<proteinExistence type="inferred from homology"/>
<accession>A0AAD9II54</accession>
<dbReference type="Proteomes" id="UP001255856">
    <property type="component" value="Unassembled WGS sequence"/>
</dbReference>
<feature type="domain" description="ATPase V1 complex subunit H C-terminal" evidence="6">
    <location>
        <begin position="309"/>
        <end position="421"/>
    </location>
</feature>
<sequence length="433" mass="47560">MAGYGEGLGVDPYAHLTVATILRTRDIPWDIYMTARLISDRELQLLRRYDKKEESYQSKLLREGGPLYTNAFLAVLKNVTKDETLQYVLALIDDLLEVDPSRAALFLPRPEGSEPPSIDPYPILLRLIQRPDWFIQDKAARLLTAVLAARAARRARAAEEEQTLATFIDWLCAQLRRPSHPLQGVPAAAHCLAVLLRDPGNPQLLYDAMLGCWQLSFYAPATDLLASSATVGGLVDAARLAQKEKLVRAALLALANLLAHGPASLEFAIVDKGLPRVLETRAAQGWDDPDIPELIASLRATLEAGVASLSSFDRYKRELLSGSLAWGPLHSSDDFWKENAAALVDQNSKLLRVLLKLLESSRDATTLAVACSDLTRFVNAYPHGRGLVAELGGKELVMRLMVHPDAAVQRQALACVQRILLSRDHASALSPES</sequence>